<dbReference type="CDD" id="cd24013">
    <property type="entry name" value="ASKHA_ATPase_BT3980-like"/>
    <property type="match status" value="1"/>
</dbReference>
<sequence>MEVATGIHLLQQSESDKSTELFSAHSSLQMSIRLRQDGISFLMVSTSERKILYFKNYFVENSPLKFKLLEKILVTEQPTLLYADSIKWSYYSENFTIIPEELYNPALKEQYFEHTVETGDDELIGDVYSGVVKAHFLFAIHLELHQLIIRYSPTRFKLSNVLIADKIMRIQEVSGQGVYIDLTKNGFFILIGNKGKLQLYNYFPAETPEDLIYHVLFSMEQFYLNAEKVPVYISGCITEGDENHSILKKFIKNCNFSGLLKGVELHPLAGDKSIHHFFYTQVLDLF</sequence>
<dbReference type="Pfam" id="PF12864">
    <property type="entry name" value="DUF3822"/>
    <property type="match status" value="1"/>
</dbReference>
<dbReference type="RefSeq" id="WP_125039320.1">
    <property type="nucleotide sequence ID" value="NZ_BHZF01000001.1"/>
</dbReference>
<dbReference type="AlphaFoldDB" id="A0A369A9D1"/>
<protein>
    <submittedName>
        <fullName evidence="1">Uncharacterized protein DUF3822</fullName>
    </submittedName>
</protein>
<reference evidence="1 2" key="1">
    <citation type="submission" date="2018-07" db="EMBL/GenBank/DDBJ databases">
        <title>Genomic Encyclopedia of Type Strains, Phase IV (KMG-IV): sequencing the most valuable type-strain genomes for metagenomic binning, comparative biology and taxonomic classification.</title>
        <authorList>
            <person name="Goeker M."/>
        </authorList>
    </citation>
    <scope>NUCLEOTIDE SEQUENCE [LARGE SCALE GENOMIC DNA]</scope>
    <source>
        <strain evidence="1 2">DSM 21410</strain>
    </source>
</reference>
<dbReference type="Gene3D" id="3.30.420.250">
    <property type="match status" value="1"/>
</dbReference>
<dbReference type="InterPro" id="IPR024213">
    <property type="entry name" value="DUF3822"/>
</dbReference>
<accession>A0A369A9D1</accession>
<dbReference type="EMBL" id="QPJS01000001">
    <property type="protein sequence ID" value="RCX05755.1"/>
    <property type="molecule type" value="Genomic_DNA"/>
</dbReference>
<dbReference type="Gene3D" id="3.30.420.260">
    <property type="match status" value="1"/>
</dbReference>
<gene>
    <name evidence="1" type="ORF">DES35_1011044</name>
</gene>
<proteinExistence type="predicted"/>
<comment type="caution">
    <text evidence="1">The sequence shown here is derived from an EMBL/GenBank/DDBJ whole genome shotgun (WGS) entry which is preliminary data.</text>
</comment>
<keyword evidence="2" id="KW-1185">Reference proteome</keyword>
<organism evidence="1 2">
    <name type="scientific">Schleiferia thermophila</name>
    <dbReference type="NCBI Taxonomy" id="884107"/>
    <lineage>
        <taxon>Bacteria</taxon>
        <taxon>Pseudomonadati</taxon>
        <taxon>Bacteroidota</taxon>
        <taxon>Flavobacteriia</taxon>
        <taxon>Flavobacteriales</taxon>
        <taxon>Schleiferiaceae</taxon>
        <taxon>Schleiferia</taxon>
    </lineage>
</organism>
<evidence type="ECO:0000313" key="2">
    <source>
        <dbReference type="Proteomes" id="UP000253517"/>
    </source>
</evidence>
<dbReference type="Proteomes" id="UP000253517">
    <property type="component" value="Unassembled WGS sequence"/>
</dbReference>
<evidence type="ECO:0000313" key="1">
    <source>
        <dbReference type="EMBL" id="RCX05755.1"/>
    </source>
</evidence>
<name>A0A369A9D1_9FLAO</name>